<dbReference type="RefSeq" id="WP_009868114.1">
    <property type="nucleotide sequence ID" value="NZ_JXSL01000027.1"/>
</dbReference>
<gene>
    <name evidence="2" type="ORF">CCC_02284</name>
</gene>
<dbReference type="AlphaFoldDB" id="A0A0C2YGD5"/>
<sequence length="177" mass="18620">MPNKATVAARQAAEEAAKRLAEVMGAEAENLTAHGLLVSVYRCPTLPLDMRIDAAKAALKSETVQLHALAASVNQGDIGKLVEERMAEAKAALTDMAARGIDPISITVTDDDGIPLPIAVNTGMPAFRPLPDVLPPLPSPTPAEWTEGPLIGAEPQQPVLRSTPPREVTPIDPWGGE</sequence>
<comment type="caution">
    <text evidence="2">The sequence shown here is derived from an EMBL/GenBank/DDBJ whole genome shotgun (WGS) entry which is preliminary data.</text>
</comment>
<protein>
    <submittedName>
        <fullName evidence="2">Uncharacterized protein</fullName>
    </submittedName>
</protein>
<feature type="region of interest" description="Disordered" evidence="1">
    <location>
        <begin position="131"/>
        <end position="177"/>
    </location>
</feature>
<dbReference type="EMBL" id="JXSL01000027">
    <property type="protein sequence ID" value="KIL98834.1"/>
    <property type="molecule type" value="Genomic_DNA"/>
</dbReference>
<keyword evidence="3" id="KW-1185">Reference proteome</keyword>
<organism evidence="2 3">
    <name type="scientific">Paramagnetospirillum magnetotacticum MS-1</name>
    <dbReference type="NCBI Taxonomy" id="272627"/>
    <lineage>
        <taxon>Bacteria</taxon>
        <taxon>Pseudomonadati</taxon>
        <taxon>Pseudomonadota</taxon>
        <taxon>Alphaproteobacteria</taxon>
        <taxon>Rhodospirillales</taxon>
        <taxon>Magnetospirillaceae</taxon>
        <taxon>Paramagnetospirillum</taxon>
    </lineage>
</organism>
<accession>A0A0C2YGD5</accession>
<proteinExistence type="predicted"/>
<evidence type="ECO:0000313" key="2">
    <source>
        <dbReference type="EMBL" id="KIL98834.1"/>
    </source>
</evidence>
<feature type="compositionally biased region" description="Pro residues" evidence="1">
    <location>
        <begin position="132"/>
        <end position="141"/>
    </location>
</feature>
<evidence type="ECO:0000256" key="1">
    <source>
        <dbReference type="SAM" id="MobiDB-lite"/>
    </source>
</evidence>
<dbReference type="Proteomes" id="UP000031971">
    <property type="component" value="Unassembled WGS sequence"/>
</dbReference>
<name>A0A0C2YGD5_PARME</name>
<reference evidence="2 3" key="1">
    <citation type="submission" date="2015-01" db="EMBL/GenBank/DDBJ databases">
        <title>Genome Sequence of Magnetospirillum magnetotacticum Strain MS-1.</title>
        <authorList>
            <person name="Marinov G.K."/>
            <person name="Smalley M.D."/>
            <person name="DeSalvo G."/>
        </authorList>
    </citation>
    <scope>NUCLEOTIDE SEQUENCE [LARGE SCALE GENOMIC DNA]</scope>
    <source>
        <strain evidence="2 3">MS-1</strain>
    </source>
</reference>
<dbReference type="STRING" id="272627.CCC_02284"/>
<evidence type="ECO:0000313" key="3">
    <source>
        <dbReference type="Proteomes" id="UP000031971"/>
    </source>
</evidence>